<keyword evidence="1" id="KW-1133">Transmembrane helix</keyword>
<organism evidence="2 3">
    <name type="scientific">Coptis chinensis</name>
    <dbReference type="NCBI Taxonomy" id="261450"/>
    <lineage>
        <taxon>Eukaryota</taxon>
        <taxon>Viridiplantae</taxon>
        <taxon>Streptophyta</taxon>
        <taxon>Embryophyta</taxon>
        <taxon>Tracheophyta</taxon>
        <taxon>Spermatophyta</taxon>
        <taxon>Magnoliopsida</taxon>
        <taxon>Ranunculales</taxon>
        <taxon>Ranunculaceae</taxon>
        <taxon>Coptidoideae</taxon>
        <taxon>Coptis</taxon>
    </lineage>
</organism>
<dbReference type="OrthoDB" id="1933542at2759"/>
<keyword evidence="1" id="KW-0812">Transmembrane</keyword>
<comment type="caution">
    <text evidence="2">The sequence shown here is derived from an EMBL/GenBank/DDBJ whole genome shotgun (WGS) entry which is preliminary data.</text>
</comment>
<name>A0A835LPT3_9MAGN</name>
<dbReference type="PANTHER" id="PTHR35107:SF2">
    <property type="entry name" value="EXPRESSED PROTEIN"/>
    <property type="match status" value="1"/>
</dbReference>
<protein>
    <submittedName>
        <fullName evidence="2">Uncharacterized protein</fullName>
    </submittedName>
</protein>
<evidence type="ECO:0000313" key="2">
    <source>
        <dbReference type="EMBL" id="KAF9603578.1"/>
    </source>
</evidence>
<accession>A0A835LPT3</accession>
<feature type="transmembrane region" description="Helical" evidence="1">
    <location>
        <begin position="22"/>
        <end position="47"/>
    </location>
</feature>
<reference evidence="2 3" key="1">
    <citation type="submission" date="2020-10" db="EMBL/GenBank/DDBJ databases">
        <title>The Coptis chinensis genome and diversification of protoberbering-type alkaloids.</title>
        <authorList>
            <person name="Wang B."/>
            <person name="Shu S."/>
            <person name="Song C."/>
            <person name="Liu Y."/>
        </authorList>
    </citation>
    <scope>NUCLEOTIDE SEQUENCE [LARGE SCALE GENOMIC DNA]</scope>
    <source>
        <strain evidence="2">HL-2020</strain>
        <tissue evidence="2">Leaf</tissue>
    </source>
</reference>
<dbReference type="EMBL" id="JADFTS010000006">
    <property type="protein sequence ID" value="KAF9603578.1"/>
    <property type="molecule type" value="Genomic_DNA"/>
</dbReference>
<keyword evidence="1" id="KW-0472">Membrane</keyword>
<sequence length="97" mass="10553">MRVENNKPNVVTSSLRERTKDILSVVVALLFGVGCGALTSATMYLAWSLITNRFEESHDDGDFSDDDDVASFKKMGYCKIPDDAAKAPAPVLAKEVV</sequence>
<keyword evidence="3" id="KW-1185">Reference proteome</keyword>
<evidence type="ECO:0000256" key="1">
    <source>
        <dbReference type="SAM" id="Phobius"/>
    </source>
</evidence>
<proteinExistence type="predicted"/>
<dbReference type="Proteomes" id="UP000631114">
    <property type="component" value="Unassembled WGS sequence"/>
</dbReference>
<evidence type="ECO:0000313" key="3">
    <source>
        <dbReference type="Proteomes" id="UP000631114"/>
    </source>
</evidence>
<dbReference type="PANTHER" id="PTHR35107">
    <property type="entry name" value="EXPRESSED PROTEIN"/>
    <property type="match status" value="1"/>
</dbReference>
<gene>
    <name evidence="2" type="ORF">IFM89_037077</name>
</gene>
<dbReference type="AlphaFoldDB" id="A0A835LPT3"/>
<dbReference type="PROSITE" id="PS51257">
    <property type="entry name" value="PROKAR_LIPOPROTEIN"/>
    <property type="match status" value="1"/>
</dbReference>